<dbReference type="OrthoDB" id="9795347at2"/>
<dbReference type="PANTHER" id="PTHR11644">
    <property type="entry name" value="CYTIDINE DEAMINASE"/>
    <property type="match status" value="1"/>
</dbReference>
<dbReference type="PANTHER" id="PTHR11644:SF2">
    <property type="entry name" value="CYTIDINE DEAMINASE"/>
    <property type="match status" value="1"/>
</dbReference>
<dbReference type="Pfam" id="PF00383">
    <property type="entry name" value="dCMP_cyt_deam_1"/>
    <property type="match status" value="1"/>
</dbReference>
<dbReference type="GO" id="GO:0004126">
    <property type="term" value="F:cytidine deaminase activity"/>
    <property type="evidence" value="ECO:0007669"/>
    <property type="project" value="UniProtKB-EC"/>
</dbReference>
<dbReference type="CDD" id="cd01283">
    <property type="entry name" value="cytidine_deaminase"/>
    <property type="match status" value="1"/>
</dbReference>
<dbReference type="InterPro" id="IPR016193">
    <property type="entry name" value="Cytidine_deaminase-like"/>
</dbReference>
<dbReference type="GO" id="GO:0005829">
    <property type="term" value="C:cytosol"/>
    <property type="evidence" value="ECO:0007669"/>
    <property type="project" value="TreeGrafter"/>
</dbReference>
<organism evidence="3 4">
    <name type="scientific">Paradevosia tibetensis</name>
    <dbReference type="NCBI Taxonomy" id="1447062"/>
    <lineage>
        <taxon>Bacteria</taxon>
        <taxon>Pseudomonadati</taxon>
        <taxon>Pseudomonadota</taxon>
        <taxon>Alphaproteobacteria</taxon>
        <taxon>Hyphomicrobiales</taxon>
        <taxon>Devosiaceae</taxon>
        <taxon>Paradevosia</taxon>
    </lineage>
</organism>
<dbReference type="InterPro" id="IPR013171">
    <property type="entry name" value="Cyd/dCyd_deaminase_Zn-bd"/>
</dbReference>
<evidence type="ECO:0000313" key="4">
    <source>
        <dbReference type="Proteomes" id="UP000321062"/>
    </source>
</evidence>
<proteinExistence type="inferred from homology"/>
<keyword evidence="4" id="KW-1185">Reference proteome</keyword>
<dbReference type="AlphaFoldDB" id="A0A5B9DSY4"/>
<comment type="subunit">
    <text evidence="2">Homodimer.</text>
</comment>
<evidence type="ECO:0000256" key="2">
    <source>
        <dbReference type="ARBA" id="ARBA00011738"/>
    </source>
</evidence>
<dbReference type="Proteomes" id="UP000321062">
    <property type="component" value="Chromosome"/>
</dbReference>
<evidence type="ECO:0000313" key="3">
    <source>
        <dbReference type="EMBL" id="QEE22551.1"/>
    </source>
</evidence>
<dbReference type="EMBL" id="CP041690">
    <property type="protein sequence ID" value="QEE22551.1"/>
    <property type="molecule type" value="Genomic_DNA"/>
</dbReference>
<dbReference type="Pfam" id="PF08211">
    <property type="entry name" value="dCMP_cyt_deam_2"/>
    <property type="match status" value="1"/>
</dbReference>
<protein>
    <submittedName>
        <fullName evidence="3">Cytidine deaminase</fullName>
        <ecNumber evidence="3">3.5.4.5</ecNumber>
    </submittedName>
</protein>
<dbReference type="KEGG" id="yti:FNA67_21330"/>
<dbReference type="GO" id="GO:0072527">
    <property type="term" value="P:pyrimidine-containing compound metabolic process"/>
    <property type="evidence" value="ECO:0007669"/>
    <property type="project" value="UniProtKB-ARBA"/>
</dbReference>
<dbReference type="SUPFAM" id="SSF53927">
    <property type="entry name" value="Cytidine deaminase-like"/>
    <property type="match status" value="2"/>
</dbReference>
<dbReference type="InterPro" id="IPR002125">
    <property type="entry name" value="CMP_dCMP_dom"/>
</dbReference>
<dbReference type="NCBIfam" id="NF006537">
    <property type="entry name" value="PRK09027.1"/>
    <property type="match status" value="1"/>
</dbReference>
<reference evidence="3 4" key="1">
    <citation type="journal article" date="2015" name="Int. J. Syst. Evol. Microbiol.">
        <title>Youhaiella tibetensis gen. nov., sp. nov., isolated from subsurface sediment.</title>
        <authorList>
            <person name="Wang Y.X."/>
            <person name="Huang F.Q."/>
            <person name="Nogi Y."/>
            <person name="Pang S.J."/>
            <person name="Wang P.K."/>
            <person name="Lv J."/>
        </authorList>
    </citation>
    <scope>NUCLEOTIDE SEQUENCE [LARGE SCALE GENOMIC DNA]</scope>
    <source>
        <strain evidence="4">fig4</strain>
    </source>
</reference>
<name>A0A5B9DSY4_9HYPH</name>
<dbReference type="InterPro" id="IPR050202">
    <property type="entry name" value="Cyt/Deoxycyt_deaminase"/>
</dbReference>
<evidence type="ECO:0000256" key="1">
    <source>
        <dbReference type="ARBA" id="ARBA00006576"/>
    </source>
</evidence>
<dbReference type="GO" id="GO:0055086">
    <property type="term" value="P:nucleobase-containing small molecule metabolic process"/>
    <property type="evidence" value="ECO:0007669"/>
    <property type="project" value="UniProtKB-ARBA"/>
</dbReference>
<dbReference type="RefSeq" id="WP_147658054.1">
    <property type="nucleotide sequence ID" value="NZ_BMFM01000001.1"/>
</dbReference>
<dbReference type="Gene3D" id="3.40.140.10">
    <property type="entry name" value="Cytidine Deaminase, domain 2"/>
    <property type="match status" value="2"/>
</dbReference>
<dbReference type="GO" id="GO:0008270">
    <property type="term" value="F:zinc ion binding"/>
    <property type="evidence" value="ECO:0007669"/>
    <property type="project" value="InterPro"/>
</dbReference>
<comment type="similarity">
    <text evidence="1">Belongs to the cytidine and deoxycytidylate deaminase family.</text>
</comment>
<keyword evidence="3" id="KW-0378">Hydrolase</keyword>
<dbReference type="EC" id="3.5.4.5" evidence="3"/>
<accession>A0A5B9DSY4</accession>
<gene>
    <name evidence="3" type="primary">cdd</name>
    <name evidence="3" type="ORF">FNA67_21330</name>
</gene>
<sequence length="317" mass="33421">MSLNPFVADTSFRSRIETVAAEIGPALNAAVAERLAARRREASLNLGGVLLAGEAARIVADFGLAGVEDLMVLVLPTAQAIASPPISNFFVGSVGLEAQSGNLVFGGNVEFPRTHLGFTLHGEGFVFTRAFSRGTSIAKIAIGEAHPCAHCRQYLSEFATTRDLRLIDPLGHDLTMAQLYPWPFDPAYLGEPGAMPQAVPWPDLALADEHPLGEKLLAVGRRAHTPYGKSPSAIVLTLTDGATVSGASIESVAFNPTIGPLQAAIVDLLAHGYRYGDIESAVLGTVRDGAVDYSRSVTELLGAIAPDAKLEILGWTI</sequence>
<dbReference type="PROSITE" id="PS51747">
    <property type="entry name" value="CYT_DCMP_DEAMINASES_2"/>
    <property type="match status" value="2"/>
</dbReference>